<accession>A0A1G7IIX8</accession>
<name>A0A1G7IIX8_9RHOB</name>
<dbReference type="EMBL" id="FNBL01000002">
    <property type="protein sequence ID" value="SDF12528.1"/>
    <property type="molecule type" value="Genomic_DNA"/>
</dbReference>
<dbReference type="CDD" id="cd02209">
    <property type="entry name" value="cupin_XRE_C"/>
    <property type="match status" value="1"/>
</dbReference>
<dbReference type="Gene3D" id="1.10.260.40">
    <property type="entry name" value="lambda repressor-like DNA-binding domains"/>
    <property type="match status" value="1"/>
</dbReference>
<dbReference type="OrthoDB" id="189170at2"/>
<dbReference type="CDD" id="cd00093">
    <property type="entry name" value="HTH_XRE"/>
    <property type="match status" value="1"/>
</dbReference>
<evidence type="ECO:0000313" key="5">
    <source>
        <dbReference type="EMBL" id="SDF12528.1"/>
    </source>
</evidence>
<dbReference type="RefSeq" id="WP_074642137.1">
    <property type="nucleotide sequence ID" value="NZ_FNBL01000002.1"/>
</dbReference>
<dbReference type="InterPro" id="IPR001387">
    <property type="entry name" value="Cro/C1-type_HTH"/>
</dbReference>
<evidence type="ECO:0000256" key="2">
    <source>
        <dbReference type="ARBA" id="ARBA00023125"/>
    </source>
</evidence>
<dbReference type="AlphaFoldDB" id="A0A1G7IIX8"/>
<dbReference type="Pfam" id="PF01381">
    <property type="entry name" value="HTH_3"/>
    <property type="match status" value="1"/>
</dbReference>
<dbReference type="InterPro" id="IPR014710">
    <property type="entry name" value="RmlC-like_jellyroll"/>
</dbReference>
<organism evidence="5 6">
    <name type="scientific">Celeribacter baekdonensis</name>
    <dbReference type="NCBI Taxonomy" id="875171"/>
    <lineage>
        <taxon>Bacteria</taxon>
        <taxon>Pseudomonadati</taxon>
        <taxon>Pseudomonadota</taxon>
        <taxon>Alphaproteobacteria</taxon>
        <taxon>Rhodobacterales</taxon>
        <taxon>Roseobacteraceae</taxon>
        <taxon>Celeribacter</taxon>
    </lineage>
</organism>
<dbReference type="PANTHER" id="PTHR46797:SF23">
    <property type="entry name" value="HTH-TYPE TRANSCRIPTIONAL REGULATOR SUTR"/>
    <property type="match status" value="1"/>
</dbReference>
<evidence type="ECO:0000259" key="4">
    <source>
        <dbReference type="PROSITE" id="PS50943"/>
    </source>
</evidence>
<dbReference type="InterPro" id="IPR013096">
    <property type="entry name" value="Cupin_2"/>
</dbReference>
<gene>
    <name evidence="5" type="ORF">SAMN04488117_102345</name>
</gene>
<proteinExistence type="predicted"/>
<dbReference type="GO" id="GO:0003700">
    <property type="term" value="F:DNA-binding transcription factor activity"/>
    <property type="evidence" value="ECO:0007669"/>
    <property type="project" value="TreeGrafter"/>
</dbReference>
<feature type="domain" description="HTH cro/C1-type" evidence="4">
    <location>
        <begin position="14"/>
        <end position="68"/>
    </location>
</feature>
<keyword evidence="3" id="KW-0804">Transcription</keyword>
<protein>
    <submittedName>
        <fullName evidence="5">Transcriptional regulator, XRE family with cupin sensor</fullName>
    </submittedName>
</protein>
<keyword evidence="2" id="KW-0238">DNA-binding</keyword>
<dbReference type="SUPFAM" id="SSF51182">
    <property type="entry name" value="RmlC-like cupins"/>
    <property type="match status" value="1"/>
</dbReference>
<dbReference type="SUPFAM" id="SSF47413">
    <property type="entry name" value="lambda repressor-like DNA-binding domains"/>
    <property type="match status" value="1"/>
</dbReference>
<reference evidence="5 6" key="1">
    <citation type="submission" date="2016-10" db="EMBL/GenBank/DDBJ databases">
        <authorList>
            <person name="de Groot N.N."/>
        </authorList>
    </citation>
    <scope>NUCLEOTIDE SEQUENCE [LARGE SCALE GENOMIC DNA]</scope>
    <source>
        <strain evidence="5 6">DSM 27375</strain>
    </source>
</reference>
<dbReference type="GO" id="GO:0005829">
    <property type="term" value="C:cytosol"/>
    <property type="evidence" value="ECO:0007669"/>
    <property type="project" value="TreeGrafter"/>
</dbReference>
<dbReference type="PROSITE" id="PS50943">
    <property type="entry name" value="HTH_CROC1"/>
    <property type="match status" value="1"/>
</dbReference>
<evidence type="ECO:0000256" key="1">
    <source>
        <dbReference type="ARBA" id="ARBA00023015"/>
    </source>
</evidence>
<dbReference type="SMART" id="SM00530">
    <property type="entry name" value="HTH_XRE"/>
    <property type="match status" value="1"/>
</dbReference>
<dbReference type="GO" id="GO:0003677">
    <property type="term" value="F:DNA binding"/>
    <property type="evidence" value="ECO:0007669"/>
    <property type="project" value="UniProtKB-KW"/>
</dbReference>
<dbReference type="Pfam" id="PF07883">
    <property type="entry name" value="Cupin_2"/>
    <property type="match status" value="1"/>
</dbReference>
<sequence length="191" mass="21084">MPNSPSALPIQLNLKSIRTEVGLSLSQAAELTGVSKAMLGQIERGESSPTLATLWKLAKGFHLPLTALIEDRVTPTTARTGPRPRPEVRFEDSISFHPIFAFDPIFGSETFLIRLEPGQTHVSQPHDSGVVEDIFVTKGAIELLLTGEWTRYGEGDAVRFAADQPHSYRNPTKQPAQFHNTLHYARTRASL</sequence>
<dbReference type="InterPro" id="IPR010982">
    <property type="entry name" value="Lambda_DNA-bd_dom_sf"/>
</dbReference>
<dbReference type="Gene3D" id="2.60.120.10">
    <property type="entry name" value="Jelly Rolls"/>
    <property type="match status" value="1"/>
</dbReference>
<evidence type="ECO:0000256" key="3">
    <source>
        <dbReference type="ARBA" id="ARBA00023163"/>
    </source>
</evidence>
<keyword evidence="1" id="KW-0805">Transcription regulation</keyword>
<dbReference type="InterPro" id="IPR050807">
    <property type="entry name" value="TransReg_Diox_bact_type"/>
</dbReference>
<dbReference type="InterPro" id="IPR011051">
    <property type="entry name" value="RmlC_Cupin_sf"/>
</dbReference>
<dbReference type="Proteomes" id="UP000182284">
    <property type="component" value="Unassembled WGS sequence"/>
</dbReference>
<dbReference type="PANTHER" id="PTHR46797">
    <property type="entry name" value="HTH-TYPE TRANSCRIPTIONAL REGULATOR"/>
    <property type="match status" value="1"/>
</dbReference>
<evidence type="ECO:0000313" key="6">
    <source>
        <dbReference type="Proteomes" id="UP000182284"/>
    </source>
</evidence>